<feature type="domain" description="UvrD-like helicase C-terminal" evidence="13">
    <location>
        <begin position="291"/>
        <end position="536"/>
    </location>
</feature>
<dbReference type="GO" id="GO:0033202">
    <property type="term" value="C:DNA helicase complex"/>
    <property type="evidence" value="ECO:0007669"/>
    <property type="project" value="TreeGrafter"/>
</dbReference>
<protein>
    <recommendedName>
        <fullName evidence="8">DNA 3'-5' helicase</fullName>
        <ecNumber evidence="8">5.6.2.4</ecNumber>
    </recommendedName>
</protein>
<dbReference type="InterPro" id="IPR013986">
    <property type="entry name" value="DExx_box_DNA_helicase_dom_sf"/>
</dbReference>
<dbReference type="FunFam" id="3.40.50.300:FF:001181">
    <property type="entry name" value="DNA helicase"/>
    <property type="match status" value="1"/>
</dbReference>
<feature type="domain" description="UvrD-like helicase ATP-binding" evidence="12">
    <location>
        <begin position="9"/>
        <end position="290"/>
    </location>
</feature>
<dbReference type="SMART" id="SM00341">
    <property type="entry name" value="HRDC"/>
    <property type="match status" value="1"/>
</dbReference>
<dbReference type="Proteomes" id="UP000246018">
    <property type="component" value="Unassembled WGS sequence"/>
</dbReference>
<evidence type="ECO:0000256" key="1">
    <source>
        <dbReference type="ARBA" id="ARBA00009922"/>
    </source>
</evidence>
<evidence type="ECO:0000256" key="4">
    <source>
        <dbReference type="ARBA" id="ARBA00022806"/>
    </source>
</evidence>
<evidence type="ECO:0000259" key="13">
    <source>
        <dbReference type="PROSITE" id="PS51217"/>
    </source>
</evidence>
<keyword evidence="15" id="KW-1185">Reference proteome</keyword>
<comment type="similarity">
    <text evidence="1">Belongs to the helicase family. UvrD subfamily.</text>
</comment>
<proteinExistence type="inferred from homology"/>
<dbReference type="CDD" id="cd17932">
    <property type="entry name" value="DEXQc_UvrD"/>
    <property type="match status" value="1"/>
</dbReference>
<dbReference type="InterPro" id="IPR014016">
    <property type="entry name" value="UvrD-like_ATP-bd"/>
</dbReference>
<evidence type="ECO:0000313" key="15">
    <source>
        <dbReference type="Proteomes" id="UP000246018"/>
    </source>
</evidence>
<evidence type="ECO:0000256" key="5">
    <source>
        <dbReference type="ARBA" id="ARBA00022840"/>
    </source>
</evidence>
<evidence type="ECO:0000256" key="8">
    <source>
        <dbReference type="ARBA" id="ARBA00034808"/>
    </source>
</evidence>
<dbReference type="Gene3D" id="3.40.50.300">
    <property type="entry name" value="P-loop containing nucleotide triphosphate hydrolases"/>
    <property type="match status" value="3"/>
</dbReference>
<dbReference type="GO" id="GO:0016887">
    <property type="term" value="F:ATP hydrolysis activity"/>
    <property type="evidence" value="ECO:0007669"/>
    <property type="project" value="RHEA"/>
</dbReference>
<organism evidence="14 15">
    <name type="scientific">Nocardioides gansuensis</name>
    <dbReference type="NCBI Taxonomy" id="2138300"/>
    <lineage>
        <taxon>Bacteria</taxon>
        <taxon>Bacillati</taxon>
        <taxon>Actinomycetota</taxon>
        <taxon>Actinomycetes</taxon>
        <taxon>Propionibacteriales</taxon>
        <taxon>Nocardioidaceae</taxon>
        <taxon>Nocardioides</taxon>
    </lineage>
</organism>
<dbReference type="InterPro" id="IPR014017">
    <property type="entry name" value="DNA_helicase_UvrD-like_C"/>
</dbReference>
<evidence type="ECO:0000259" key="12">
    <source>
        <dbReference type="PROSITE" id="PS51198"/>
    </source>
</evidence>
<dbReference type="PROSITE" id="PS51198">
    <property type="entry name" value="UVRD_HELICASE_ATP_BIND"/>
    <property type="match status" value="1"/>
</dbReference>
<sequence>MPSPTDLLEALDPEQRRVAEALRGPVRVLAGAGTGKTRAITHRIAYGVASGVYVPTEVLAVTFTTRAAGEMRGRLRALGAGGVQARTFHSAALRQLRFFWPRVHGHELPELVESKIGILAGAARRLRLTADQALLRDLASEIEWAKVSNISPDTYPRLAPARGRAVNGLDSDTVGRVFEGYEVLKRGQGRMDMEDVLLFAAGLLAEEEAVAAQVRRQYKWLVVDEFQDVSPLQSALLDLWLGGRDEICVVGDPAQTIYSFAGADASYLREFPAKHPGTTSIELVRNYRSTPQVVAAANALLAGTPSKGVDLVAQQPPGVEVRHSAHPDEVAEAEAVATRIVELRATGTPASEIAVLFRINAQSETFEEALTARGVPYVIRGAARFFDRPEVRQGVTLLRGSARSGEGDGPIPEQVRATLSGLGWSPEAPTSRGQTRDRWESWQALVDQAEEFAREHPGAPLGAFVDELDRRAAEQHAPVADGVTLATLHAAKGLEWDAVFVCGVQDGTLPIIYAEGAAAIEEERRLLYVGLTRARRELSISWAQARNPGGRASRKPSRFLDGIVTQEEPPGRGQAARRSRKAMRCRECGGPLESAAEKKIGRCSGCPASYDEELFERLRAWRLERASADKVPAFVVFTDATLQLIAEHRPADETALRKISGVGPSKLAKYGDEVLSLLVS</sequence>
<dbReference type="PROSITE" id="PS51217">
    <property type="entry name" value="UVRD_HELICASE_CTER"/>
    <property type="match status" value="1"/>
</dbReference>
<evidence type="ECO:0000256" key="3">
    <source>
        <dbReference type="ARBA" id="ARBA00022801"/>
    </source>
</evidence>
<evidence type="ECO:0000256" key="2">
    <source>
        <dbReference type="ARBA" id="ARBA00022741"/>
    </source>
</evidence>
<dbReference type="GO" id="GO:0000725">
    <property type="term" value="P:recombinational repair"/>
    <property type="evidence" value="ECO:0007669"/>
    <property type="project" value="TreeGrafter"/>
</dbReference>
<keyword evidence="3 10" id="KW-0378">Hydrolase</keyword>
<dbReference type="AlphaFoldDB" id="A0A2T8FBR2"/>
<comment type="caution">
    <text evidence="14">The sequence shown here is derived from an EMBL/GenBank/DDBJ whole genome shotgun (WGS) entry which is preliminary data.</text>
</comment>
<dbReference type="PANTHER" id="PTHR11070">
    <property type="entry name" value="UVRD / RECB / PCRA DNA HELICASE FAMILY MEMBER"/>
    <property type="match status" value="1"/>
</dbReference>
<feature type="binding site" evidence="10">
    <location>
        <begin position="30"/>
        <end position="37"/>
    </location>
    <ligand>
        <name>ATP</name>
        <dbReference type="ChEBI" id="CHEBI:30616"/>
    </ligand>
</feature>
<dbReference type="InterPro" id="IPR002121">
    <property type="entry name" value="HRDC_dom"/>
</dbReference>
<dbReference type="PROSITE" id="PS50967">
    <property type="entry name" value="HRDC"/>
    <property type="match status" value="1"/>
</dbReference>
<comment type="catalytic activity">
    <reaction evidence="9">
        <text>ATP + H2O = ADP + phosphate + H(+)</text>
        <dbReference type="Rhea" id="RHEA:13065"/>
        <dbReference type="ChEBI" id="CHEBI:15377"/>
        <dbReference type="ChEBI" id="CHEBI:15378"/>
        <dbReference type="ChEBI" id="CHEBI:30616"/>
        <dbReference type="ChEBI" id="CHEBI:43474"/>
        <dbReference type="ChEBI" id="CHEBI:456216"/>
        <dbReference type="EC" id="5.6.2.4"/>
    </reaction>
</comment>
<dbReference type="InterPro" id="IPR044876">
    <property type="entry name" value="HRDC_dom_sf"/>
</dbReference>
<dbReference type="Pfam" id="PF13361">
    <property type="entry name" value="UvrD_C"/>
    <property type="match status" value="2"/>
</dbReference>
<dbReference type="PANTHER" id="PTHR11070:SF69">
    <property type="entry name" value="ATP-DEPENDENT DNA HELICASE UVRD2"/>
    <property type="match status" value="1"/>
</dbReference>
<dbReference type="Gene3D" id="1.10.150.80">
    <property type="entry name" value="HRDC domain"/>
    <property type="match status" value="1"/>
</dbReference>
<keyword evidence="4 10" id="KW-0347">Helicase</keyword>
<dbReference type="SUPFAM" id="SSF47819">
    <property type="entry name" value="HRDC-like"/>
    <property type="match status" value="1"/>
</dbReference>
<evidence type="ECO:0000256" key="9">
    <source>
        <dbReference type="ARBA" id="ARBA00048988"/>
    </source>
</evidence>
<reference evidence="14 15" key="1">
    <citation type="submission" date="2018-04" db="EMBL/GenBank/DDBJ databases">
        <title>Genome of Nocardioides gansuensis WSJ-1.</title>
        <authorList>
            <person name="Wu S."/>
            <person name="Wang G."/>
        </authorList>
    </citation>
    <scope>NUCLEOTIDE SEQUENCE [LARGE SCALE GENOMIC DNA]</scope>
    <source>
        <strain evidence="14 15">WSJ-1</strain>
    </source>
</reference>
<evidence type="ECO:0000259" key="11">
    <source>
        <dbReference type="PROSITE" id="PS50967"/>
    </source>
</evidence>
<gene>
    <name evidence="14" type="ORF">DDE18_07425</name>
</gene>
<evidence type="ECO:0000313" key="14">
    <source>
        <dbReference type="EMBL" id="PVG83142.1"/>
    </source>
</evidence>
<dbReference type="OrthoDB" id="9806690at2"/>
<dbReference type="RefSeq" id="WP_116571622.1">
    <property type="nucleotide sequence ID" value="NZ_QDGZ01000003.1"/>
</dbReference>
<evidence type="ECO:0000256" key="7">
    <source>
        <dbReference type="ARBA" id="ARBA00034617"/>
    </source>
</evidence>
<dbReference type="Pfam" id="PF00580">
    <property type="entry name" value="UvrD-helicase"/>
    <property type="match status" value="1"/>
</dbReference>
<dbReference type="InterPro" id="IPR000212">
    <property type="entry name" value="DNA_helicase_UvrD/REP"/>
</dbReference>
<dbReference type="GO" id="GO:0005829">
    <property type="term" value="C:cytosol"/>
    <property type="evidence" value="ECO:0007669"/>
    <property type="project" value="TreeGrafter"/>
</dbReference>
<dbReference type="InterPro" id="IPR010997">
    <property type="entry name" value="HRDC-like_sf"/>
</dbReference>
<dbReference type="GO" id="GO:0003677">
    <property type="term" value="F:DNA binding"/>
    <property type="evidence" value="ECO:0007669"/>
    <property type="project" value="InterPro"/>
</dbReference>
<evidence type="ECO:0000256" key="6">
    <source>
        <dbReference type="ARBA" id="ARBA00023235"/>
    </source>
</evidence>
<evidence type="ECO:0000256" key="10">
    <source>
        <dbReference type="PROSITE-ProRule" id="PRU00560"/>
    </source>
</evidence>
<keyword evidence="2 10" id="KW-0547">Nucleotide-binding</keyword>
<dbReference type="GO" id="GO:0043138">
    <property type="term" value="F:3'-5' DNA helicase activity"/>
    <property type="evidence" value="ECO:0007669"/>
    <property type="project" value="UniProtKB-EC"/>
</dbReference>
<dbReference type="SUPFAM" id="SSF52540">
    <property type="entry name" value="P-loop containing nucleoside triphosphate hydrolases"/>
    <property type="match status" value="1"/>
</dbReference>
<keyword evidence="5 10" id="KW-0067">ATP-binding</keyword>
<feature type="domain" description="HRDC" evidence="11">
    <location>
        <begin position="608"/>
        <end position="680"/>
    </location>
</feature>
<dbReference type="Gene3D" id="1.10.10.160">
    <property type="match status" value="1"/>
</dbReference>
<dbReference type="GO" id="GO:0005524">
    <property type="term" value="F:ATP binding"/>
    <property type="evidence" value="ECO:0007669"/>
    <property type="project" value="UniProtKB-UniRule"/>
</dbReference>
<dbReference type="Gene3D" id="1.10.486.10">
    <property type="entry name" value="PCRA, domain 4"/>
    <property type="match status" value="2"/>
</dbReference>
<keyword evidence="6" id="KW-0413">Isomerase</keyword>
<comment type="catalytic activity">
    <reaction evidence="7">
        <text>Couples ATP hydrolysis with the unwinding of duplex DNA by translocating in the 3'-5' direction.</text>
        <dbReference type="EC" id="5.6.2.4"/>
    </reaction>
</comment>
<accession>A0A2T8FBR2</accession>
<dbReference type="InterPro" id="IPR027417">
    <property type="entry name" value="P-loop_NTPase"/>
</dbReference>
<dbReference type="Pfam" id="PF00570">
    <property type="entry name" value="HRDC"/>
    <property type="match status" value="1"/>
</dbReference>
<name>A0A2T8FBR2_9ACTN</name>
<dbReference type="EC" id="5.6.2.4" evidence="8"/>
<dbReference type="EMBL" id="QDGZ01000003">
    <property type="protein sequence ID" value="PVG83142.1"/>
    <property type="molecule type" value="Genomic_DNA"/>
</dbReference>